<dbReference type="EMBL" id="LT669839">
    <property type="protein sequence ID" value="SHD77248.1"/>
    <property type="molecule type" value="Genomic_DNA"/>
</dbReference>
<reference evidence="5 6" key="1">
    <citation type="submission" date="2016-11" db="EMBL/GenBank/DDBJ databases">
        <authorList>
            <person name="Manzoor S."/>
        </authorList>
    </citation>
    <scope>NUCLEOTIDE SEQUENCE [LARGE SCALE GENOMIC DNA]</scope>
    <source>
        <strain evidence="5">Clostridium ultunense strain Esp</strain>
    </source>
</reference>
<evidence type="ECO:0000313" key="6">
    <source>
        <dbReference type="Proteomes" id="UP000245423"/>
    </source>
</evidence>
<comment type="similarity">
    <text evidence="3">Belongs to the UDP-glucose/GDP-mannose dehydrogenase family.</text>
</comment>
<dbReference type="InterPro" id="IPR014026">
    <property type="entry name" value="UDP-Glc/GDP-Man_DH_dimer"/>
</dbReference>
<dbReference type="HOGENOM" id="CLU_023810_3_2_9"/>
<dbReference type="SUPFAM" id="SSF52413">
    <property type="entry name" value="UDP-glucose/GDP-mannose dehydrogenase C-terminal domain"/>
    <property type="match status" value="1"/>
</dbReference>
<dbReference type="InterPro" id="IPR017476">
    <property type="entry name" value="UDP-Glc/GDP-Man"/>
</dbReference>
<dbReference type="GO" id="GO:0051287">
    <property type="term" value="F:NAD binding"/>
    <property type="evidence" value="ECO:0007669"/>
    <property type="project" value="InterPro"/>
</dbReference>
<dbReference type="GO" id="GO:0016628">
    <property type="term" value="F:oxidoreductase activity, acting on the CH-CH group of donors, NAD or NADP as acceptor"/>
    <property type="evidence" value="ECO:0007669"/>
    <property type="project" value="InterPro"/>
</dbReference>
<dbReference type="SMART" id="SM00984">
    <property type="entry name" value="UDPG_MGDP_dh_C"/>
    <property type="match status" value="1"/>
</dbReference>
<dbReference type="PANTHER" id="PTHR43491:SF1">
    <property type="entry name" value="UDP-N-ACETYL-D-MANNOSAMINE DEHYDROGENASE"/>
    <property type="match status" value="1"/>
</dbReference>
<evidence type="ECO:0000259" key="4">
    <source>
        <dbReference type="SMART" id="SM00984"/>
    </source>
</evidence>
<dbReference type="InterPro" id="IPR036220">
    <property type="entry name" value="UDP-Glc/GDP-Man_DH_C_sf"/>
</dbReference>
<evidence type="ECO:0000256" key="3">
    <source>
        <dbReference type="PIRNR" id="PIRNR000124"/>
    </source>
</evidence>
<keyword evidence="1 5" id="KW-0560">Oxidoreductase</keyword>
<name>M1ZFT4_9FIRM</name>
<dbReference type="GO" id="GO:0000271">
    <property type="term" value="P:polysaccharide biosynthetic process"/>
    <property type="evidence" value="ECO:0007669"/>
    <property type="project" value="InterPro"/>
</dbReference>
<dbReference type="OrthoDB" id="9803238at2"/>
<dbReference type="Pfam" id="PF00984">
    <property type="entry name" value="UDPG_MGDP_dh"/>
    <property type="match status" value="1"/>
</dbReference>
<evidence type="ECO:0000256" key="1">
    <source>
        <dbReference type="ARBA" id="ARBA00023002"/>
    </source>
</evidence>
<dbReference type="GO" id="GO:0047004">
    <property type="term" value="F:UDP-N-acetylglucosamine 6-dehydrogenase activity"/>
    <property type="evidence" value="ECO:0007669"/>
    <property type="project" value="UniProtKB-EC"/>
</dbReference>
<dbReference type="Proteomes" id="UP000245423">
    <property type="component" value="Chromosome 1"/>
</dbReference>
<proteinExistence type="inferred from homology"/>
<dbReference type="SUPFAM" id="SSF51735">
    <property type="entry name" value="NAD(P)-binding Rossmann-fold domains"/>
    <property type="match status" value="1"/>
</dbReference>
<dbReference type="InterPro" id="IPR008927">
    <property type="entry name" value="6-PGluconate_DH-like_C_sf"/>
</dbReference>
<keyword evidence="6" id="KW-1185">Reference proteome</keyword>
<dbReference type="InterPro" id="IPR014027">
    <property type="entry name" value="UDP-Glc/GDP-Man_DH_C"/>
</dbReference>
<dbReference type="Pfam" id="PF03720">
    <property type="entry name" value="UDPG_MGDP_dh_C"/>
    <property type="match status" value="1"/>
</dbReference>
<gene>
    <name evidence="5" type="primary">wbpA</name>
    <name evidence="5" type="ORF">CUESP1_1888</name>
</gene>
<sequence>MLLSKIKGKRVAIGIIGLGYVGLPLAIEIAKNGYKVLGIDIDIDKINYLNEGISYIDGVTNEDLKYLIKNKLLMVTTDSTILKTVDCIIICVPTPIDEYKVPNTSYIENSIKEISKNFHRNMLVVLESTTYPGTTEELLLPNLKASGLQPGKDFHLAYSAERMDPGNKEYNVKNTTKVVGGVTDNCTKMAAAFYKNTIGCDVYKVSSPKVAEMCKILENTYRNINIALANEMAIICDKIGIDIWEVIDAAETKPYGFQSFYPGPGVGGHCIPVDPLYLMWKAREYDYHTRLIGISDEINSSMPDFVLEKTIKILNRVNKPLKGAKILMVGVAYKQDIDDIRESPALKVLERLEKEGAIVEYYDPFVPQFRWKSKMYKSKDLAIDKIKEKDIVIITTAHTKMEYNKIVENAQIVFDTKNVTKNMENNRENIIKL</sequence>
<dbReference type="InterPro" id="IPR036291">
    <property type="entry name" value="NAD(P)-bd_dom_sf"/>
</dbReference>
<dbReference type="PIRSF" id="PIRSF500136">
    <property type="entry name" value="UDP_ManNAc_DH"/>
    <property type="match status" value="1"/>
</dbReference>
<dbReference type="Gene3D" id="3.40.50.720">
    <property type="entry name" value="NAD(P)-binding Rossmann-like Domain"/>
    <property type="match status" value="2"/>
</dbReference>
<dbReference type="RefSeq" id="WP_005587916.1">
    <property type="nucleotide sequence ID" value="NZ_LT669839.1"/>
</dbReference>
<dbReference type="NCBIfam" id="TIGR03026">
    <property type="entry name" value="NDP-sugDHase"/>
    <property type="match status" value="1"/>
</dbReference>
<organism evidence="5 6">
    <name type="scientific">[Clostridium] ultunense Esp</name>
    <dbReference type="NCBI Taxonomy" id="1288971"/>
    <lineage>
        <taxon>Bacteria</taxon>
        <taxon>Bacillati</taxon>
        <taxon>Bacillota</taxon>
        <taxon>Tissierellia</taxon>
        <taxon>Tissierellales</taxon>
        <taxon>Tepidimicrobiaceae</taxon>
        <taxon>Schnuerera</taxon>
    </lineage>
</organism>
<dbReference type="PANTHER" id="PTHR43491">
    <property type="entry name" value="UDP-N-ACETYL-D-MANNOSAMINE DEHYDROGENASE"/>
    <property type="match status" value="1"/>
</dbReference>
<dbReference type="Pfam" id="PF03721">
    <property type="entry name" value="UDPG_MGDP_dh_N"/>
    <property type="match status" value="1"/>
</dbReference>
<evidence type="ECO:0000313" key="5">
    <source>
        <dbReference type="EMBL" id="SHD77248.1"/>
    </source>
</evidence>
<dbReference type="InterPro" id="IPR028359">
    <property type="entry name" value="UDP_ManNAc/GlcNAc_DH"/>
</dbReference>
<dbReference type="PIRSF" id="PIRSF000124">
    <property type="entry name" value="UDPglc_GDPman_dh"/>
    <property type="match status" value="1"/>
</dbReference>
<accession>M1ZFT4</accession>
<dbReference type="EC" id="1.1.1.136" evidence="5"/>
<evidence type="ECO:0000256" key="2">
    <source>
        <dbReference type="ARBA" id="ARBA00023027"/>
    </source>
</evidence>
<protein>
    <submittedName>
        <fullName evidence="5">UDP-N-acetyl-D-glucosamine 6-dehydrogenase</fullName>
        <ecNumber evidence="5">1.1.1.136</ecNumber>
    </submittedName>
</protein>
<keyword evidence="2" id="KW-0520">NAD</keyword>
<dbReference type="InterPro" id="IPR001732">
    <property type="entry name" value="UDP-Glc/GDP-Man_DH_N"/>
</dbReference>
<feature type="domain" description="UDP-glucose/GDP-mannose dehydrogenase C-terminal" evidence="4">
    <location>
        <begin position="327"/>
        <end position="422"/>
    </location>
</feature>
<dbReference type="SUPFAM" id="SSF48179">
    <property type="entry name" value="6-phosphogluconate dehydrogenase C-terminal domain-like"/>
    <property type="match status" value="1"/>
</dbReference>
<dbReference type="AlphaFoldDB" id="M1ZFT4"/>